<evidence type="ECO:0000313" key="3">
    <source>
        <dbReference type="Proteomes" id="UP000061569"/>
    </source>
</evidence>
<feature type="signal peptide" evidence="1">
    <location>
        <begin position="1"/>
        <end position="25"/>
    </location>
</feature>
<dbReference type="KEGG" id="lez:GLE_5293"/>
<evidence type="ECO:0000313" key="2">
    <source>
        <dbReference type="EMBL" id="ALN60634.1"/>
    </source>
</evidence>
<evidence type="ECO:0008006" key="4">
    <source>
        <dbReference type="Google" id="ProtNLM"/>
    </source>
</evidence>
<dbReference type="AlphaFoldDB" id="A0A0S2DQ45"/>
<protein>
    <recommendedName>
        <fullName evidence="4">Fap amyloid fibril minor component</fullName>
    </recommendedName>
</protein>
<sequence length="211" mass="20461">MNARPRPLRHAPLWLAGCLLATAIAGDGRAQDAPLDAPLDRAEVGAAGRGLDGRAAINQAAGAGNAQANQAALSLSPAGLALASASAGQRVERPGPAALARDAQARIGAGAFDGAHGLLQLNQAAGAGNVQLNRFALARGAASALDDAALAAIAGPPAEAAPSRAAPGARQADIAADALRGGQGVLQLNQTAGTGNASVNAIVLRLPGSAP</sequence>
<evidence type="ECO:0000256" key="1">
    <source>
        <dbReference type="SAM" id="SignalP"/>
    </source>
</evidence>
<feature type="chain" id="PRO_5006595124" description="Fap amyloid fibril minor component" evidence="1">
    <location>
        <begin position="26"/>
        <end position="211"/>
    </location>
</feature>
<dbReference type="OrthoDB" id="7008646at2"/>
<dbReference type="Proteomes" id="UP000061569">
    <property type="component" value="Chromosome"/>
</dbReference>
<organism evidence="2 3">
    <name type="scientific">Lysobacter enzymogenes</name>
    <dbReference type="NCBI Taxonomy" id="69"/>
    <lineage>
        <taxon>Bacteria</taxon>
        <taxon>Pseudomonadati</taxon>
        <taxon>Pseudomonadota</taxon>
        <taxon>Gammaproteobacteria</taxon>
        <taxon>Lysobacterales</taxon>
        <taxon>Lysobacteraceae</taxon>
        <taxon>Lysobacter</taxon>
    </lineage>
</organism>
<accession>A0A0S2DQ45</accession>
<dbReference type="EMBL" id="CP013140">
    <property type="protein sequence ID" value="ALN60634.1"/>
    <property type="molecule type" value="Genomic_DNA"/>
</dbReference>
<reference evidence="2 3" key="1">
    <citation type="submission" date="2015-11" db="EMBL/GenBank/DDBJ databases">
        <title>Genome sequences of Lysobacter enzymogenes strain C3 and Lysobacter antibioticus ATCC 29479.</title>
        <authorList>
            <person name="Kobayashi D.Y."/>
        </authorList>
    </citation>
    <scope>NUCLEOTIDE SEQUENCE [LARGE SCALE GENOMIC DNA]</scope>
    <source>
        <strain evidence="2 3">C3</strain>
    </source>
</reference>
<dbReference type="STRING" id="69.GLE_5293"/>
<gene>
    <name evidence="2" type="ORF">GLE_5293</name>
</gene>
<dbReference type="PATRIC" id="fig|69.6.peg.5211"/>
<name>A0A0S2DQ45_LYSEN</name>
<proteinExistence type="predicted"/>
<keyword evidence="1" id="KW-0732">Signal</keyword>